<feature type="domain" description="DUF1659" evidence="1">
    <location>
        <begin position="4"/>
        <end position="69"/>
    </location>
</feature>
<comment type="caution">
    <text evidence="2">The sequence shown here is derived from an EMBL/GenBank/DDBJ whole genome shotgun (WGS) entry which is preliminary data.</text>
</comment>
<evidence type="ECO:0000313" key="3">
    <source>
        <dbReference type="Proteomes" id="UP001605989"/>
    </source>
</evidence>
<dbReference type="InterPro" id="IPR012454">
    <property type="entry name" value="DUF1659"/>
</dbReference>
<proteinExistence type="predicted"/>
<accession>A0ABW7DMB1</accession>
<dbReference type="Proteomes" id="UP001605989">
    <property type="component" value="Unassembled WGS sequence"/>
</dbReference>
<reference evidence="2 3" key="1">
    <citation type="submission" date="2024-10" db="EMBL/GenBank/DDBJ databases">
        <authorList>
            <person name="Sang B.-I."/>
            <person name="Prabhaharan D."/>
        </authorList>
    </citation>
    <scope>NUCLEOTIDE SEQUENCE [LARGE SCALE GENOMIC DNA]</scope>
    <source>
        <strain evidence="2 3">MH</strain>
    </source>
</reference>
<dbReference type="Pfam" id="PF07872">
    <property type="entry name" value="DUF1659"/>
    <property type="match status" value="1"/>
</dbReference>
<dbReference type="EMBL" id="JBIEKR010000003">
    <property type="protein sequence ID" value="MFG6272506.1"/>
    <property type="molecule type" value="Genomic_DNA"/>
</dbReference>
<keyword evidence="3" id="KW-1185">Reference proteome</keyword>
<sequence length="71" mass="7741">MAERSNLSNKLKLVVSYRDADDNEKTRQITFKNLKGNADATAVYGAAEALAGLQEDALIRISEVTENVIEG</sequence>
<evidence type="ECO:0000259" key="1">
    <source>
        <dbReference type="Pfam" id="PF07872"/>
    </source>
</evidence>
<organism evidence="2 3">
    <name type="scientific">Megasphaera hexanoica</name>
    <dbReference type="NCBI Taxonomy" id="1675036"/>
    <lineage>
        <taxon>Bacteria</taxon>
        <taxon>Bacillati</taxon>
        <taxon>Bacillota</taxon>
        <taxon>Negativicutes</taxon>
        <taxon>Veillonellales</taxon>
        <taxon>Veillonellaceae</taxon>
        <taxon>Megasphaera</taxon>
    </lineage>
</organism>
<dbReference type="RefSeq" id="WP_059075785.1">
    <property type="nucleotide sequence ID" value="NZ_CP011940.1"/>
</dbReference>
<protein>
    <submittedName>
        <fullName evidence="2">DUF1659 domain-containing protein</fullName>
    </submittedName>
</protein>
<gene>
    <name evidence="2" type="ORF">ACGTZG_04820</name>
</gene>
<name>A0ABW7DMB1_9FIRM</name>
<evidence type="ECO:0000313" key="2">
    <source>
        <dbReference type="EMBL" id="MFG6272506.1"/>
    </source>
</evidence>